<dbReference type="AlphaFoldDB" id="A0A8K0SN80"/>
<dbReference type="GO" id="GO:0005506">
    <property type="term" value="F:iron ion binding"/>
    <property type="evidence" value="ECO:0007669"/>
    <property type="project" value="InterPro"/>
</dbReference>
<dbReference type="InterPro" id="IPR036396">
    <property type="entry name" value="Cyt_P450_sf"/>
</dbReference>
<evidence type="ECO:0000256" key="6">
    <source>
        <dbReference type="ARBA" id="ARBA00022723"/>
    </source>
</evidence>
<keyword evidence="13" id="KW-1185">Reference proteome</keyword>
<evidence type="ECO:0000256" key="9">
    <source>
        <dbReference type="ARBA" id="ARBA00023033"/>
    </source>
</evidence>
<comment type="pathway">
    <text evidence="3">Mycotoxin biosynthesis.</text>
</comment>
<evidence type="ECO:0000313" key="12">
    <source>
        <dbReference type="EMBL" id="KAH7309460.1"/>
    </source>
</evidence>
<keyword evidence="8 10" id="KW-0408">Iron</keyword>
<evidence type="ECO:0000256" key="1">
    <source>
        <dbReference type="ARBA" id="ARBA00001971"/>
    </source>
</evidence>
<dbReference type="GO" id="GO:0004497">
    <property type="term" value="F:monooxygenase activity"/>
    <property type="evidence" value="ECO:0007669"/>
    <property type="project" value="UniProtKB-KW"/>
</dbReference>
<evidence type="ECO:0000256" key="10">
    <source>
        <dbReference type="PIRSR" id="PIRSR602403-1"/>
    </source>
</evidence>
<dbReference type="PANTHER" id="PTHR46206:SF6">
    <property type="entry name" value="CYTOCHROME P450 MONOOXYGENASE AN1598-RELATED"/>
    <property type="match status" value="1"/>
</dbReference>
<dbReference type="Gene3D" id="1.10.630.10">
    <property type="entry name" value="Cytochrome P450"/>
    <property type="match status" value="1"/>
</dbReference>
<dbReference type="GO" id="GO:0016020">
    <property type="term" value="C:membrane"/>
    <property type="evidence" value="ECO:0007669"/>
    <property type="project" value="UniProtKB-SubCell"/>
</dbReference>
<reference evidence="12" key="1">
    <citation type="journal article" date="2021" name="Nat. Commun.">
        <title>Genetic determinants of endophytism in the Arabidopsis root mycobiome.</title>
        <authorList>
            <person name="Mesny F."/>
            <person name="Miyauchi S."/>
            <person name="Thiergart T."/>
            <person name="Pickel B."/>
            <person name="Atanasova L."/>
            <person name="Karlsson M."/>
            <person name="Huettel B."/>
            <person name="Barry K.W."/>
            <person name="Haridas S."/>
            <person name="Chen C."/>
            <person name="Bauer D."/>
            <person name="Andreopoulos W."/>
            <person name="Pangilinan J."/>
            <person name="LaButti K."/>
            <person name="Riley R."/>
            <person name="Lipzen A."/>
            <person name="Clum A."/>
            <person name="Drula E."/>
            <person name="Henrissat B."/>
            <person name="Kohler A."/>
            <person name="Grigoriev I.V."/>
            <person name="Martin F.M."/>
            <person name="Hacquard S."/>
        </authorList>
    </citation>
    <scope>NUCLEOTIDE SEQUENCE</scope>
    <source>
        <strain evidence="12">MPI-CAGE-CH-0235</strain>
    </source>
</reference>
<evidence type="ECO:0000256" key="8">
    <source>
        <dbReference type="ARBA" id="ARBA00023004"/>
    </source>
</evidence>
<evidence type="ECO:0000256" key="5">
    <source>
        <dbReference type="ARBA" id="ARBA00022617"/>
    </source>
</evidence>
<evidence type="ECO:0000256" key="3">
    <source>
        <dbReference type="ARBA" id="ARBA00004685"/>
    </source>
</evidence>
<dbReference type="OrthoDB" id="1844152at2759"/>
<feature type="binding site" description="axial binding residue" evidence="10">
    <location>
        <position position="461"/>
    </location>
    <ligand>
        <name>heme</name>
        <dbReference type="ChEBI" id="CHEBI:30413"/>
    </ligand>
    <ligandPart>
        <name>Fe</name>
        <dbReference type="ChEBI" id="CHEBI:18248"/>
    </ligandPart>
</feature>
<keyword evidence="7 11" id="KW-0560">Oxidoreductase</keyword>
<dbReference type="PRINTS" id="PR00465">
    <property type="entry name" value="EP450IV"/>
</dbReference>
<comment type="cofactor">
    <cofactor evidence="1 10">
        <name>heme</name>
        <dbReference type="ChEBI" id="CHEBI:30413"/>
    </cofactor>
</comment>
<gene>
    <name evidence="12" type="ORF">B0I35DRAFT_358754</name>
</gene>
<protein>
    <submittedName>
        <fullName evidence="12">Cytochrome P450</fullName>
    </submittedName>
</protein>
<accession>A0A8K0SN80</accession>
<dbReference type="InterPro" id="IPR002403">
    <property type="entry name" value="Cyt_P450_E_grp-IV"/>
</dbReference>
<dbReference type="SUPFAM" id="SSF48264">
    <property type="entry name" value="Cytochrome P450"/>
    <property type="match status" value="1"/>
</dbReference>
<dbReference type="GO" id="GO:0020037">
    <property type="term" value="F:heme binding"/>
    <property type="evidence" value="ECO:0007669"/>
    <property type="project" value="InterPro"/>
</dbReference>
<comment type="caution">
    <text evidence="12">The sequence shown here is derived from an EMBL/GenBank/DDBJ whole genome shotgun (WGS) entry which is preliminary data.</text>
</comment>
<organism evidence="12 13">
    <name type="scientific">Stachybotrys elegans</name>
    <dbReference type="NCBI Taxonomy" id="80388"/>
    <lineage>
        <taxon>Eukaryota</taxon>
        <taxon>Fungi</taxon>
        <taxon>Dikarya</taxon>
        <taxon>Ascomycota</taxon>
        <taxon>Pezizomycotina</taxon>
        <taxon>Sordariomycetes</taxon>
        <taxon>Hypocreomycetidae</taxon>
        <taxon>Hypocreales</taxon>
        <taxon>Stachybotryaceae</taxon>
        <taxon>Stachybotrys</taxon>
    </lineage>
</organism>
<dbReference type="Proteomes" id="UP000813444">
    <property type="component" value="Unassembled WGS sequence"/>
</dbReference>
<dbReference type="Pfam" id="PF00067">
    <property type="entry name" value="p450"/>
    <property type="match status" value="1"/>
</dbReference>
<dbReference type="EMBL" id="JAGPNK010000013">
    <property type="protein sequence ID" value="KAH7309460.1"/>
    <property type="molecule type" value="Genomic_DNA"/>
</dbReference>
<dbReference type="InterPro" id="IPR017972">
    <property type="entry name" value="Cyt_P450_CS"/>
</dbReference>
<evidence type="ECO:0000256" key="4">
    <source>
        <dbReference type="ARBA" id="ARBA00010617"/>
    </source>
</evidence>
<dbReference type="CDD" id="cd11041">
    <property type="entry name" value="CYP503A1-like"/>
    <property type="match status" value="1"/>
</dbReference>
<keyword evidence="6 10" id="KW-0479">Metal-binding</keyword>
<comment type="similarity">
    <text evidence="4 11">Belongs to the cytochrome P450 family.</text>
</comment>
<proteinExistence type="inferred from homology"/>
<dbReference type="InterPro" id="IPR001128">
    <property type="entry name" value="Cyt_P450"/>
</dbReference>
<keyword evidence="9 11" id="KW-0503">Monooxygenase</keyword>
<sequence length="519" mass="58877">MDNVSSMAMLPSMNELSFSYDALAGNRVAYYVGAAALIITAWSLQSKKKAPHIEVPFYKASKLKWIFDAETLIKHSYDKFKDAIYQIKATEGVQVLVPPKYIGEMKSLPEDVLSATEAVADALQSKYTKFSAGHNGELLTLMLRGRLTQNLARLQPQLKEELDYITTTEFPACDDWTPVKWIPFAVRAVSRLSGRAFVGPSICRDEKWMDTSTNFAVHVFMACVKLQFFPEWARPFAQYLVSDLSKIRRDFAQARELLQPILEQRYSFAKDKSSNTGEAPDDMVQWLIEALPEEEKGDLQTQAELQLIVAAAAIHTTNNLLFECMCDLAANQDIQEELRQEAYQILVVEGGWSKKESIPKLKKLDSFMREVHRLRGSITSFIRKVMKPISLSDGTHLPAGTKVLAPLAGISMDERFFDNAAQFDPWRFYNLRQQSDADNHRWQFTSLSDTSIQFGAGRHACPGRFLAGHMIKLILAQFILNYDIRLKPGQKRPEPMAMVMTKAPSPTTEFEFKRRSCDI</sequence>
<keyword evidence="5 10" id="KW-0349">Heme</keyword>
<evidence type="ECO:0000313" key="13">
    <source>
        <dbReference type="Proteomes" id="UP000813444"/>
    </source>
</evidence>
<evidence type="ECO:0000256" key="11">
    <source>
        <dbReference type="RuleBase" id="RU000461"/>
    </source>
</evidence>
<evidence type="ECO:0000256" key="2">
    <source>
        <dbReference type="ARBA" id="ARBA00004167"/>
    </source>
</evidence>
<dbReference type="GO" id="GO:0016705">
    <property type="term" value="F:oxidoreductase activity, acting on paired donors, with incorporation or reduction of molecular oxygen"/>
    <property type="evidence" value="ECO:0007669"/>
    <property type="project" value="InterPro"/>
</dbReference>
<evidence type="ECO:0000256" key="7">
    <source>
        <dbReference type="ARBA" id="ARBA00023002"/>
    </source>
</evidence>
<dbReference type="PANTHER" id="PTHR46206">
    <property type="entry name" value="CYTOCHROME P450"/>
    <property type="match status" value="1"/>
</dbReference>
<dbReference type="PROSITE" id="PS00086">
    <property type="entry name" value="CYTOCHROME_P450"/>
    <property type="match status" value="1"/>
</dbReference>
<name>A0A8K0SN80_9HYPO</name>
<comment type="subcellular location">
    <subcellularLocation>
        <location evidence="2">Membrane</location>
        <topology evidence="2">Single-pass membrane protein</topology>
    </subcellularLocation>
</comment>